<reference evidence="1" key="1">
    <citation type="submission" date="2021-05" db="EMBL/GenBank/DDBJ databases">
        <authorList>
            <person name="Pan Q."/>
            <person name="Jouanno E."/>
            <person name="Zahm M."/>
            <person name="Klopp C."/>
            <person name="Cabau C."/>
            <person name="Louis A."/>
            <person name="Berthelot C."/>
            <person name="Parey E."/>
            <person name="Roest Crollius H."/>
            <person name="Montfort J."/>
            <person name="Robinson-Rechavi M."/>
            <person name="Bouchez O."/>
            <person name="Lampietro C."/>
            <person name="Lopez Roques C."/>
            <person name="Donnadieu C."/>
            <person name="Postlethwait J."/>
            <person name="Bobe J."/>
            <person name="Dillon D."/>
            <person name="Chandos A."/>
            <person name="von Hippel F."/>
            <person name="Guiguen Y."/>
        </authorList>
    </citation>
    <scope>NUCLEOTIDE SEQUENCE</scope>
    <source>
        <strain evidence="1">YG-Jan2019</strain>
    </source>
</reference>
<keyword evidence="2" id="KW-1185">Reference proteome</keyword>
<organism evidence="1 2">
    <name type="scientific">Dallia pectoralis</name>
    <name type="common">Alaska blackfish</name>
    <dbReference type="NCBI Taxonomy" id="75939"/>
    <lineage>
        <taxon>Eukaryota</taxon>
        <taxon>Metazoa</taxon>
        <taxon>Chordata</taxon>
        <taxon>Craniata</taxon>
        <taxon>Vertebrata</taxon>
        <taxon>Euteleostomi</taxon>
        <taxon>Actinopterygii</taxon>
        <taxon>Neopterygii</taxon>
        <taxon>Teleostei</taxon>
        <taxon>Protacanthopterygii</taxon>
        <taxon>Esociformes</taxon>
        <taxon>Umbridae</taxon>
        <taxon>Dallia</taxon>
    </lineage>
</organism>
<dbReference type="Proteomes" id="UP001157502">
    <property type="component" value="Chromosome 5"/>
</dbReference>
<sequence length="260" mass="29442">MESSFGWALQGPVSTSSVSDAACMHISLQEDAQISKQLHAFWEVESLGIVSEKTQNPDETEALQSFNHALTYKDGRYQVELPWRADKPDLPDNFTVAKRRFEGLKKKLRTDATLYTRYNEVIQDYLQQGICEDVPDDSSAAEQPETVRYYMPHHAVLREDKGLLDILKGKENTKRSVLQTSARIFDPIGFLTPFTIRVKCLFKNYGKGVSGGMNSYPQTWLEHGISGVQSYRSSTWLQFQDGTKMKHSQTLPGRPGKWAG</sequence>
<comment type="caution">
    <text evidence="1">The sequence shown here is derived from an EMBL/GenBank/DDBJ whole genome shotgun (WGS) entry which is preliminary data.</text>
</comment>
<dbReference type="EMBL" id="CM055732">
    <property type="protein sequence ID" value="KAJ8011700.1"/>
    <property type="molecule type" value="Genomic_DNA"/>
</dbReference>
<proteinExistence type="predicted"/>
<evidence type="ECO:0000313" key="1">
    <source>
        <dbReference type="EMBL" id="KAJ8011700.1"/>
    </source>
</evidence>
<protein>
    <submittedName>
        <fullName evidence="1">Uncharacterized protein</fullName>
    </submittedName>
</protein>
<gene>
    <name evidence="1" type="ORF">DPEC_G00060970</name>
</gene>
<accession>A0ACC2H7H4</accession>
<name>A0ACC2H7H4_DALPE</name>
<evidence type="ECO:0000313" key="2">
    <source>
        <dbReference type="Proteomes" id="UP001157502"/>
    </source>
</evidence>